<gene>
    <name evidence="2" type="primary">SVEP1_2</name>
    <name evidence="2" type="ORF">OS493_003837</name>
</gene>
<feature type="chain" id="PRO_5040995444" evidence="1">
    <location>
        <begin position="18"/>
        <end position="96"/>
    </location>
</feature>
<dbReference type="OrthoDB" id="5976381at2759"/>
<organism evidence="2 3">
    <name type="scientific">Desmophyllum pertusum</name>
    <dbReference type="NCBI Taxonomy" id="174260"/>
    <lineage>
        <taxon>Eukaryota</taxon>
        <taxon>Metazoa</taxon>
        <taxon>Cnidaria</taxon>
        <taxon>Anthozoa</taxon>
        <taxon>Hexacorallia</taxon>
        <taxon>Scleractinia</taxon>
        <taxon>Caryophylliina</taxon>
        <taxon>Caryophylliidae</taxon>
        <taxon>Desmophyllum</taxon>
    </lineage>
</organism>
<evidence type="ECO:0000256" key="1">
    <source>
        <dbReference type="SAM" id="SignalP"/>
    </source>
</evidence>
<evidence type="ECO:0000313" key="3">
    <source>
        <dbReference type="Proteomes" id="UP001163046"/>
    </source>
</evidence>
<protein>
    <submittedName>
        <fullName evidence="2">Biological adhesion</fullName>
    </submittedName>
</protein>
<reference evidence="2" key="1">
    <citation type="submission" date="2023-01" db="EMBL/GenBank/DDBJ databases">
        <title>Genome assembly of the deep-sea coral Lophelia pertusa.</title>
        <authorList>
            <person name="Herrera S."/>
            <person name="Cordes E."/>
        </authorList>
    </citation>
    <scope>NUCLEOTIDE SEQUENCE</scope>
    <source>
        <strain evidence="2">USNM1676648</strain>
        <tissue evidence="2">Polyp</tissue>
    </source>
</reference>
<sequence length="96" mass="11084">MALTVDLILMWLVFSSAQLWVITGSVERCKQYPNPKNGHVVCDKLFRLFCAPECDVGFMFEYKPAVVYMCGPVTGEWFTYPEGENIPWPDCVNRKR</sequence>
<evidence type="ECO:0000313" key="2">
    <source>
        <dbReference type="EMBL" id="KAJ7394158.1"/>
    </source>
</evidence>
<comment type="caution">
    <text evidence="2">The sequence shown here is derived from an EMBL/GenBank/DDBJ whole genome shotgun (WGS) entry which is preliminary data.</text>
</comment>
<dbReference type="EMBL" id="MU825397">
    <property type="protein sequence ID" value="KAJ7394158.1"/>
    <property type="molecule type" value="Genomic_DNA"/>
</dbReference>
<dbReference type="Proteomes" id="UP001163046">
    <property type="component" value="Unassembled WGS sequence"/>
</dbReference>
<proteinExistence type="predicted"/>
<keyword evidence="1" id="KW-0732">Signal</keyword>
<accession>A0A9X0A690</accession>
<keyword evidence="3" id="KW-1185">Reference proteome</keyword>
<dbReference type="AlphaFoldDB" id="A0A9X0A690"/>
<name>A0A9X0A690_9CNID</name>
<feature type="signal peptide" evidence="1">
    <location>
        <begin position="1"/>
        <end position="17"/>
    </location>
</feature>